<evidence type="ECO:0000259" key="2">
    <source>
        <dbReference type="PROSITE" id="PS50158"/>
    </source>
</evidence>
<comment type="caution">
    <text evidence="3">The sequence shown here is derived from an EMBL/GenBank/DDBJ whole genome shotgun (WGS) entry which is preliminary data.</text>
</comment>
<keyword evidence="1" id="KW-0479">Metal-binding</keyword>
<protein>
    <recommendedName>
        <fullName evidence="2">CCHC-type domain-containing protein</fullName>
    </recommendedName>
</protein>
<sequence length="199" mass="23491">MHKDGSSEETKREITQYIRPNEKNIKINKIIKTNSHAIIIEIPNEEQAGKLEDEIRNKEVKMKFDRLQKTNPKIMVYGVKANRTKNIIIETSPRIYKRITNKKNIYCGWEAYNVKEFVSPMRCRKCNSYGHTEKRCRQKEEICGKCGEEGHATRTCKEEHNKCINCIRGQQKREDTNHTVTLTQNLDYGIHKYETQEEK</sequence>
<dbReference type="PROSITE" id="PS50158">
    <property type="entry name" value="ZF_CCHC"/>
    <property type="match status" value="1"/>
</dbReference>
<organism evidence="3 4">
    <name type="scientific">Dryococelus australis</name>
    <dbReference type="NCBI Taxonomy" id="614101"/>
    <lineage>
        <taxon>Eukaryota</taxon>
        <taxon>Metazoa</taxon>
        <taxon>Ecdysozoa</taxon>
        <taxon>Arthropoda</taxon>
        <taxon>Hexapoda</taxon>
        <taxon>Insecta</taxon>
        <taxon>Pterygota</taxon>
        <taxon>Neoptera</taxon>
        <taxon>Polyneoptera</taxon>
        <taxon>Phasmatodea</taxon>
        <taxon>Verophasmatodea</taxon>
        <taxon>Anareolatae</taxon>
        <taxon>Phasmatidae</taxon>
        <taxon>Eurycanthinae</taxon>
        <taxon>Dryococelus</taxon>
    </lineage>
</organism>
<dbReference type="Proteomes" id="UP001159363">
    <property type="component" value="Chromosome 13"/>
</dbReference>
<name>A0ABQ9GA50_9NEOP</name>
<gene>
    <name evidence="3" type="ORF">PR048_030873</name>
</gene>
<evidence type="ECO:0000313" key="4">
    <source>
        <dbReference type="Proteomes" id="UP001159363"/>
    </source>
</evidence>
<dbReference type="Gene3D" id="4.10.60.10">
    <property type="entry name" value="Zinc finger, CCHC-type"/>
    <property type="match status" value="1"/>
</dbReference>
<dbReference type="SMART" id="SM00343">
    <property type="entry name" value="ZnF_C2HC"/>
    <property type="match status" value="2"/>
</dbReference>
<evidence type="ECO:0000256" key="1">
    <source>
        <dbReference type="PROSITE-ProRule" id="PRU00047"/>
    </source>
</evidence>
<feature type="non-terminal residue" evidence="3">
    <location>
        <position position="199"/>
    </location>
</feature>
<accession>A0ABQ9GA50</accession>
<dbReference type="EMBL" id="JARBHB010000014">
    <property type="protein sequence ID" value="KAJ8869299.1"/>
    <property type="molecule type" value="Genomic_DNA"/>
</dbReference>
<dbReference type="InterPro" id="IPR001878">
    <property type="entry name" value="Znf_CCHC"/>
</dbReference>
<keyword evidence="1" id="KW-0863">Zinc-finger</keyword>
<evidence type="ECO:0000313" key="3">
    <source>
        <dbReference type="EMBL" id="KAJ8869299.1"/>
    </source>
</evidence>
<proteinExistence type="predicted"/>
<dbReference type="SUPFAM" id="SSF57756">
    <property type="entry name" value="Retrovirus zinc finger-like domains"/>
    <property type="match status" value="1"/>
</dbReference>
<reference evidence="3 4" key="1">
    <citation type="submission" date="2023-02" db="EMBL/GenBank/DDBJ databases">
        <title>LHISI_Scaffold_Assembly.</title>
        <authorList>
            <person name="Stuart O.P."/>
            <person name="Cleave R."/>
            <person name="Magrath M.J.L."/>
            <person name="Mikheyev A.S."/>
        </authorList>
    </citation>
    <scope>NUCLEOTIDE SEQUENCE [LARGE SCALE GENOMIC DNA]</scope>
    <source>
        <strain evidence="3">Daus_M_001</strain>
        <tissue evidence="3">Leg muscle</tissue>
    </source>
</reference>
<keyword evidence="1" id="KW-0862">Zinc</keyword>
<feature type="domain" description="CCHC-type" evidence="2">
    <location>
        <begin position="143"/>
        <end position="158"/>
    </location>
</feature>
<keyword evidence="4" id="KW-1185">Reference proteome</keyword>
<dbReference type="InterPro" id="IPR036875">
    <property type="entry name" value="Znf_CCHC_sf"/>
</dbReference>